<comment type="caution">
    <text evidence="9">The sequence shown here is derived from an EMBL/GenBank/DDBJ whole genome shotgun (WGS) entry which is preliminary data.</text>
</comment>
<proteinExistence type="predicted"/>
<keyword evidence="2" id="KW-0645">Protease</keyword>
<dbReference type="InterPro" id="IPR007484">
    <property type="entry name" value="Peptidase_M28"/>
</dbReference>
<feature type="signal peptide" evidence="7">
    <location>
        <begin position="1"/>
        <end position="31"/>
    </location>
</feature>
<keyword evidence="4 7" id="KW-0732">Signal</keyword>
<gene>
    <name evidence="9" type="ORF">FGU71_11775</name>
</gene>
<evidence type="ECO:0000259" key="8">
    <source>
        <dbReference type="Pfam" id="PF04389"/>
    </source>
</evidence>
<reference evidence="9 10" key="1">
    <citation type="submission" date="2019-06" db="EMBL/GenBank/DDBJ databases">
        <title>Erythrobacter insulae sp. nov., isolated from a tidal flat.</title>
        <authorList>
            <person name="Yoon J.-H."/>
        </authorList>
    </citation>
    <scope>NUCLEOTIDE SEQUENCE [LARGE SCALE GENOMIC DNA]</scope>
    <source>
        <strain evidence="9 10">JBTF-M21</strain>
    </source>
</reference>
<dbReference type="EMBL" id="VHJK01000001">
    <property type="protein sequence ID" value="TRD12474.1"/>
    <property type="molecule type" value="Genomic_DNA"/>
</dbReference>
<dbReference type="GO" id="GO:0008235">
    <property type="term" value="F:metalloexopeptidase activity"/>
    <property type="evidence" value="ECO:0007669"/>
    <property type="project" value="InterPro"/>
</dbReference>
<evidence type="ECO:0000256" key="6">
    <source>
        <dbReference type="ARBA" id="ARBA00022833"/>
    </source>
</evidence>
<evidence type="ECO:0000256" key="3">
    <source>
        <dbReference type="ARBA" id="ARBA00022723"/>
    </source>
</evidence>
<dbReference type="Gene3D" id="3.40.630.10">
    <property type="entry name" value="Zn peptidases"/>
    <property type="match status" value="1"/>
</dbReference>
<accession>A0A547PEJ7</accession>
<dbReference type="PROSITE" id="PS51257">
    <property type="entry name" value="PROKAR_LIPOPROTEIN"/>
    <property type="match status" value="1"/>
</dbReference>
<keyword evidence="5" id="KW-0378">Hydrolase</keyword>
<evidence type="ECO:0000313" key="9">
    <source>
        <dbReference type="EMBL" id="TRD12474.1"/>
    </source>
</evidence>
<dbReference type="GO" id="GO:0004177">
    <property type="term" value="F:aminopeptidase activity"/>
    <property type="evidence" value="ECO:0007669"/>
    <property type="project" value="UniProtKB-KW"/>
</dbReference>
<evidence type="ECO:0000256" key="1">
    <source>
        <dbReference type="ARBA" id="ARBA00022438"/>
    </source>
</evidence>
<evidence type="ECO:0000313" key="10">
    <source>
        <dbReference type="Proteomes" id="UP000316343"/>
    </source>
</evidence>
<keyword evidence="3" id="KW-0479">Metal-binding</keyword>
<dbReference type="Gene3D" id="3.50.30.30">
    <property type="match status" value="1"/>
</dbReference>
<dbReference type="OrthoDB" id="9778250at2"/>
<evidence type="ECO:0000256" key="5">
    <source>
        <dbReference type="ARBA" id="ARBA00022801"/>
    </source>
</evidence>
<feature type="domain" description="Peptidase M28" evidence="8">
    <location>
        <begin position="278"/>
        <end position="473"/>
    </location>
</feature>
<feature type="chain" id="PRO_5021916404" evidence="7">
    <location>
        <begin position="32"/>
        <end position="504"/>
    </location>
</feature>
<organism evidence="9 10">
    <name type="scientific">Erythrobacter insulae</name>
    <dbReference type="NCBI Taxonomy" id="2584124"/>
    <lineage>
        <taxon>Bacteria</taxon>
        <taxon>Pseudomonadati</taxon>
        <taxon>Pseudomonadota</taxon>
        <taxon>Alphaproteobacteria</taxon>
        <taxon>Sphingomonadales</taxon>
        <taxon>Erythrobacteraceae</taxon>
        <taxon>Erythrobacter/Porphyrobacter group</taxon>
        <taxon>Erythrobacter</taxon>
    </lineage>
</organism>
<dbReference type="InterPro" id="IPR045175">
    <property type="entry name" value="M28_fam"/>
</dbReference>
<dbReference type="PANTHER" id="PTHR12147">
    <property type="entry name" value="METALLOPEPTIDASE M28 FAMILY MEMBER"/>
    <property type="match status" value="1"/>
</dbReference>
<evidence type="ECO:0000256" key="2">
    <source>
        <dbReference type="ARBA" id="ARBA00022670"/>
    </source>
</evidence>
<dbReference type="RefSeq" id="WP_142788745.1">
    <property type="nucleotide sequence ID" value="NZ_VHJK01000001.1"/>
</dbReference>
<dbReference type="PANTHER" id="PTHR12147:SF56">
    <property type="entry name" value="AMINOPEPTIDASE YDR415C-RELATED"/>
    <property type="match status" value="1"/>
</dbReference>
<keyword evidence="1" id="KW-0031">Aminopeptidase</keyword>
<evidence type="ECO:0000256" key="7">
    <source>
        <dbReference type="SAM" id="SignalP"/>
    </source>
</evidence>
<name>A0A547PEJ7_9SPHN</name>
<dbReference type="AlphaFoldDB" id="A0A547PEJ7"/>
<evidence type="ECO:0000256" key="4">
    <source>
        <dbReference type="ARBA" id="ARBA00022729"/>
    </source>
</evidence>
<dbReference type="Pfam" id="PF04389">
    <property type="entry name" value="Peptidase_M28"/>
    <property type="match status" value="1"/>
</dbReference>
<dbReference type="GO" id="GO:0046872">
    <property type="term" value="F:metal ion binding"/>
    <property type="evidence" value="ECO:0007669"/>
    <property type="project" value="UniProtKB-KW"/>
</dbReference>
<dbReference type="SUPFAM" id="SSF53187">
    <property type="entry name" value="Zn-dependent exopeptidases"/>
    <property type="match status" value="1"/>
</dbReference>
<dbReference type="GO" id="GO:0006508">
    <property type="term" value="P:proteolysis"/>
    <property type="evidence" value="ECO:0007669"/>
    <property type="project" value="UniProtKB-KW"/>
</dbReference>
<protein>
    <submittedName>
        <fullName evidence="9">M28 family peptidase</fullName>
    </submittedName>
</protein>
<keyword evidence="10" id="KW-1185">Reference proteome</keyword>
<keyword evidence="6" id="KW-0862">Zinc</keyword>
<sequence length="504" mass="53999">MIRALMLSRIKPALLKRGLAGAALLALGACAGGDRIASASDAERSAIEARLMQDISVLASDEFAGRKPGTLGEERTVSFITQKMQEAGLESGTNDPGSAWRAPVPLVSTEPFTSRITLYSAKQSFDLTNDKGAAFTPRRRELVETAPLVFVGTESDAVSEEDIAGRIVVMLSEPGVSPARRAVLFDKGPAAIITVVADDDAMTSVNRAYGRERIMLKAEANSSLSAFVTREVMAELLGKSAWEKLFEAAQDDGFEAVQLKQTATIEATSKRREFTSYNVIGKLPGTMPNSGAVLLLGHWDHLGECGPEDAVDRICNGAVDNASGIAVMLELSRRLKAVGPHDRDIYVLATSAEELGLLGAFAFADEPPMPLDSIVAAFNFDTVAIAPSGSTVGFVGEGRTALDPVILDVMEQAGRRLGDKEFAERFVRRQDGWALLQKGVPAVFLSTSFGSEIALGPYLSGNYHRAGDEMELMELGGAIDDLLLHEELIRRMADTASYTPTDKE</sequence>
<dbReference type="Proteomes" id="UP000316343">
    <property type="component" value="Unassembled WGS sequence"/>
</dbReference>